<sequence length="195" mass="21985">MKNEPVPYSTVASFTPGAHVSRIRQNDEAKACRFYATEQFMSDCWQPGNTMSGDKEQVVRPTQAVLSVRTGDVVISLIHGKAAIVSPEHAGRLLSNNYVRVEVDSRKVVPAWFVWHFNESRESRRQQALATQGSTFVLRLSLTEVRQFTATLPPLNKQKAIGGLYLATIEKRHYQERLAALNEQQILSQLSDMIQ</sequence>
<keyword evidence="2" id="KW-0238">DNA-binding</keyword>
<evidence type="ECO:0000256" key="2">
    <source>
        <dbReference type="ARBA" id="ARBA00023125"/>
    </source>
</evidence>
<accession>A0A093U715</accession>
<gene>
    <name evidence="3" type="ORF">KP22_14395</name>
</gene>
<name>A0A093U715_9GAMM</name>
<comment type="caution">
    <text evidence="3">The sequence shown here is derived from an EMBL/GenBank/DDBJ whole genome shotgun (WGS) entry which is preliminary data.</text>
</comment>
<dbReference type="STRING" id="55207.KP22_14395"/>
<evidence type="ECO:0000313" key="4">
    <source>
        <dbReference type="Proteomes" id="UP000032874"/>
    </source>
</evidence>
<proteinExistence type="predicted"/>
<dbReference type="GO" id="GO:0003677">
    <property type="term" value="F:DNA binding"/>
    <property type="evidence" value="ECO:0007669"/>
    <property type="project" value="UniProtKB-KW"/>
</dbReference>
<dbReference type="Proteomes" id="UP000032874">
    <property type="component" value="Unassembled WGS sequence"/>
</dbReference>
<dbReference type="RefSeq" id="WP_039324851.1">
    <property type="nucleotide sequence ID" value="NZ_JQHM01000006.1"/>
</dbReference>
<dbReference type="eggNOG" id="COG0732">
    <property type="taxonomic scope" value="Bacteria"/>
</dbReference>
<dbReference type="GO" id="GO:0009307">
    <property type="term" value="P:DNA restriction-modification system"/>
    <property type="evidence" value="ECO:0007669"/>
    <property type="project" value="UniProtKB-KW"/>
</dbReference>
<evidence type="ECO:0000256" key="1">
    <source>
        <dbReference type="ARBA" id="ARBA00022747"/>
    </source>
</evidence>
<dbReference type="SUPFAM" id="SSF116734">
    <property type="entry name" value="DNA methylase specificity domain"/>
    <property type="match status" value="1"/>
</dbReference>
<organism evidence="3 4">
    <name type="scientific">Pectobacterium betavasculorum</name>
    <dbReference type="NCBI Taxonomy" id="55207"/>
    <lineage>
        <taxon>Bacteria</taxon>
        <taxon>Pseudomonadati</taxon>
        <taxon>Pseudomonadota</taxon>
        <taxon>Gammaproteobacteria</taxon>
        <taxon>Enterobacterales</taxon>
        <taxon>Pectobacteriaceae</taxon>
        <taxon>Pectobacterium</taxon>
    </lineage>
</organism>
<keyword evidence="1" id="KW-0680">Restriction system</keyword>
<dbReference type="AlphaFoldDB" id="A0A093U715"/>
<evidence type="ECO:0000313" key="3">
    <source>
        <dbReference type="EMBL" id="KFX04038.1"/>
    </source>
</evidence>
<evidence type="ECO:0008006" key="5">
    <source>
        <dbReference type="Google" id="ProtNLM"/>
    </source>
</evidence>
<dbReference type="EMBL" id="JQHM01000006">
    <property type="protein sequence ID" value="KFX04038.1"/>
    <property type="molecule type" value="Genomic_DNA"/>
</dbReference>
<dbReference type="Gene3D" id="3.90.220.20">
    <property type="entry name" value="DNA methylase specificity domains"/>
    <property type="match status" value="1"/>
</dbReference>
<reference evidence="3 4" key="1">
    <citation type="submission" date="2014-08" db="EMBL/GenBank/DDBJ databases">
        <title>Genome sequences of NCPPB Pectobacterium isolates.</title>
        <authorList>
            <person name="Glover R.H."/>
            <person name="Sapp M."/>
            <person name="Elphinstone J."/>
        </authorList>
    </citation>
    <scope>NUCLEOTIDE SEQUENCE [LARGE SCALE GENOMIC DNA]</scope>
    <source>
        <strain evidence="3 4">NCPPB 2795</strain>
    </source>
</reference>
<protein>
    <recommendedName>
        <fullName evidence="5">Restriction endonuclease subunit S</fullName>
    </recommendedName>
</protein>
<dbReference type="InterPro" id="IPR044946">
    <property type="entry name" value="Restrct_endonuc_typeI_TRD_sf"/>
</dbReference>